<feature type="region of interest" description="Disordered" evidence="5">
    <location>
        <begin position="530"/>
        <end position="554"/>
    </location>
</feature>
<dbReference type="InterPro" id="IPR016064">
    <property type="entry name" value="NAD/diacylglycerol_kinase_sf"/>
</dbReference>
<evidence type="ECO:0000259" key="6">
    <source>
        <dbReference type="PROSITE" id="PS50146"/>
    </source>
</evidence>
<keyword evidence="4" id="KW-0067">ATP-binding</keyword>
<keyword evidence="8" id="KW-1185">Reference proteome</keyword>
<dbReference type="GO" id="GO:0001729">
    <property type="term" value="F:ceramide kinase activity"/>
    <property type="evidence" value="ECO:0007669"/>
    <property type="project" value="TreeGrafter"/>
</dbReference>
<dbReference type="Gene3D" id="2.60.200.40">
    <property type="match status" value="1"/>
</dbReference>
<dbReference type="AlphaFoldDB" id="A0A835UDT0"/>
<dbReference type="Pfam" id="PF00781">
    <property type="entry name" value="DAGK_cat"/>
    <property type="match status" value="1"/>
</dbReference>
<evidence type="ECO:0000256" key="3">
    <source>
        <dbReference type="ARBA" id="ARBA00022777"/>
    </source>
</evidence>
<dbReference type="SMART" id="SM00046">
    <property type="entry name" value="DAGKc"/>
    <property type="match status" value="1"/>
</dbReference>
<dbReference type="GO" id="GO:0005524">
    <property type="term" value="F:ATP binding"/>
    <property type="evidence" value="ECO:0007669"/>
    <property type="project" value="UniProtKB-KW"/>
</dbReference>
<feature type="compositionally biased region" description="Basic and acidic residues" evidence="5">
    <location>
        <begin position="545"/>
        <end position="554"/>
    </location>
</feature>
<evidence type="ECO:0000313" key="8">
    <source>
        <dbReference type="Proteomes" id="UP000636800"/>
    </source>
</evidence>
<reference evidence="7 8" key="1">
    <citation type="journal article" date="2020" name="Nat. Food">
        <title>A phased Vanilla planifolia genome enables genetic improvement of flavour and production.</title>
        <authorList>
            <person name="Hasing T."/>
            <person name="Tang H."/>
            <person name="Brym M."/>
            <person name="Khazi F."/>
            <person name="Huang T."/>
            <person name="Chambers A.H."/>
        </authorList>
    </citation>
    <scope>NUCLEOTIDE SEQUENCE [LARGE SCALE GENOMIC DNA]</scope>
    <source>
        <tissue evidence="7">Leaf</tissue>
    </source>
</reference>
<dbReference type="Proteomes" id="UP000636800">
    <property type="component" value="Chromosome 12"/>
</dbReference>
<evidence type="ECO:0000313" key="7">
    <source>
        <dbReference type="EMBL" id="KAG0457553.1"/>
    </source>
</evidence>
<dbReference type="InterPro" id="IPR045540">
    <property type="entry name" value="YegS/DAGK_C"/>
</dbReference>
<accession>A0A835UDT0</accession>
<evidence type="ECO:0000256" key="5">
    <source>
        <dbReference type="SAM" id="MobiDB-lite"/>
    </source>
</evidence>
<feature type="domain" description="DAGKc" evidence="6">
    <location>
        <begin position="210"/>
        <end position="349"/>
    </location>
</feature>
<evidence type="ECO:0000256" key="1">
    <source>
        <dbReference type="ARBA" id="ARBA00022679"/>
    </source>
</evidence>
<dbReference type="OrthoDB" id="1470350at2759"/>
<keyword evidence="2" id="KW-0547">Nucleotide-binding</keyword>
<organism evidence="7 8">
    <name type="scientific">Vanilla planifolia</name>
    <name type="common">Vanilla</name>
    <dbReference type="NCBI Taxonomy" id="51239"/>
    <lineage>
        <taxon>Eukaryota</taxon>
        <taxon>Viridiplantae</taxon>
        <taxon>Streptophyta</taxon>
        <taxon>Embryophyta</taxon>
        <taxon>Tracheophyta</taxon>
        <taxon>Spermatophyta</taxon>
        <taxon>Magnoliopsida</taxon>
        <taxon>Liliopsida</taxon>
        <taxon>Asparagales</taxon>
        <taxon>Orchidaceae</taxon>
        <taxon>Vanilloideae</taxon>
        <taxon>Vanilleae</taxon>
        <taxon>Vanilla</taxon>
    </lineage>
</organism>
<gene>
    <name evidence="7" type="ORF">HPP92_022710</name>
</gene>
<keyword evidence="3" id="KW-0418">Kinase</keyword>
<dbReference type="GO" id="GO:0006672">
    <property type="term" value="P:ceramide metabolic process"/>
    <property type="evidence" value="ECO:0007669"/>
    <property type="project" value="TreeGrafter"/>
</dbReference>
<evidence type="ECO:0000256" key="4">
    <source>
        <dbReference type="ARBA" id="ARBA00022840"/>
    </source>
</evidence>
<dbReference type="PANTHER" id="PTHR12358:SF111">
    <property type="entry name" value="CERAMIDE KINASE, ISOFORM A"/>
    <property type="match status" value="1"/>
</dbReference>
<dbReference type="PANTHER" id="PTHR12358">
    <property type="entry name" value="SPHINGOSINE KINASE"/>
    <property type="match status" value="1"/>
</dbReference>
<dbReference type="PROSITE" id="PS50146">
    <property type="entry name" value="DAGK"/>
    <property type="match status" value="1"/>
</dbReference>
<dbReference type="EMBL" id="JADCNL010000012">
    <property type="protein sequence ID" value="KAG0457553.1"/>
    <property type="molecule type" value="Genomic_DNA"/>
</dbReference>
<dbReference type="SUPFAM" id="SSF111331">
    <property type="entry name" value="NAD kinase/diacylglycerol kinase-like"/>
    <property type="match status" value="1"/>
</dbReference>
<proteinExistence type="predicted"/>
<dbReference type="InterPro" id="IPR001206">
    <property type="entry name" value="Diacylglycerol_kinase_cat_dom"/>
</dbReference>
<dbReference type="Gene3D" id="3.40.50.10330">
    <property type="entry name" value="Probable inorganic polyphosphate/atp-NAD kinase, domain 1"/>
    <property type="match status" value="1"/>
</dbReference>
<dbReference type="InterPro" id="IPR017438">
    <property type="entry name" value="ATP-NAD_kinase_N"/>
</dbReference>
<sequence length="689" mass="76075">MGSRRPQTATTQNNSPVIFPERHDKVKALKASGPDFVKNELQTTKSHEHRIDIGDELSDLLGFEVVSGKLAYDKNYKNFREKKTHSETINATSVNAKLTREAFVWGSHVLRLEDVISVSYTSCLSHFIVHSCPIIQRSYGFSCVSKSHRSRRDLQFIASTLEEATRWVKAFADQQCYINCSSQPMVSKKNITSDVDGTEPLFEEPQIKCRTPPKVLIILNPRSGCGRSSKVFHSKVETLFQLAGFEMEVVKTTSAGHARKLASNVDFGSCPDGIICIGGDGIVNEVLNGLLSRTDQKEAISIPIGIIPAGSDNALAWTVLGVRDPLSAALAIIKGGLTAMDVFAVEWIQNGLIHFGTTASYFGFLSDVLELSQNIRNVVVLCGILLLVFFKILCLPKYKFELEYLPLRQGVARVAGMALDEQDGVDLSDLYTDVMRKSIKEGIPRASSLSSIDSVFSPTIKTTVVELEPTCSTSASIEPSEYVRGLDPKAKRFSWATTALNDEDISSTISDPGPLWDSQPKWDAEPNWETDNSIQLPGSTAKVDPPFKKEPNPKKEVKWEFKKGQFLGVLVCNHSCRTVQSLSSQVVAPKARHDDNSLDLLLIHGCGRMRLLRFFLCLQLGRHLSLPFVEYVKVKSVKVRPGKNTHAACGIDGELLPVNGQVLCSLLPEQCRLIGPDGFDNQIVEDHLL</sequence>
<evidence type="ECO:0000256" key="2">
    <source>
        <dbReference type="ARBA" id="ARBA00022741"/>
    </source>
</evidence>
<name>A0A835UDT0_VANPL</name>
<dbReference type="Pfam" id="PF19279">
    <property type="entry name" value="YegS_C"/>
    <property type="match status" value="1"/>
</dbReference>
<protein>
    <recommendedName>
        <fullName evidence="6">DAGKc domain-containing protein</fullName>
    </recommendedName>
</protein>
<dbReference type="GO" id="GO:0016020">
    <property type="term" value="C:membrane"/>
    <property type="evidence" value="ECO:0007669"/>
    <property type="project" value="GOC"/>
</dbReference>
<comment type="caution">
    <text evidence="7">The sequence shown here is derived from an EMBL/GenBank/DDBJ whole genome shotgun (WGS) entry which is preliminary data.</text>
</comment>
<keyword evidence="1" id="KW-0808">Transferase</keyword>
<dbReference type="InterPro" id="IPR050187">
    <property type="entry name" value="Lipid_Phosphate_FormReg"/>
</dbReference>